<dbReference type="PATRIC" id="fig|675816.5.peg.604"/>
<comment type="caution">
    <text evidence="2">The sequence shown here is derived from an EMBL/GenBank/DDBJ whole genome shotgun (WGS) entry which is preliminary data.</text>
</comment>
<dbReference type="EMBL" id="ACZV01000004">
    <property type="protein sequence ID" value="EEX94882.1"/>
    <property type="molecule type" value="Genomic_DNA"/>
</dbReference>
<evidence type="ECO:0000313" key="2">
    <source>
        <dbReference type="EMBL" id="EGU52986.1"/>
    </source>
</evidence>
<evidence type="ECO:0000313" key="1">
    <source>
        <dbReference type="EMBL" id="EEX94882.1"/>
    </source>
</evidence>
<gene>
    <name evidence="1" type="ORF">VIA_002044</name>
    <name evidence="2" type="ORF">VIOR3934_05194</name>
</gene>
<name>C9QFB4_VIBOR</name>
<organism evidence="2 3">
    <name type="scientific">Vibrio orientalis CIP 102891 = ATCC 33934</name>
    <dbReference type="NCBI Taxonomy" id="675816"/>
    <lineage>
        <taxon>Bacteria</taxon>
        <taxon>Pseudomonadati</taxon>
        <taxon>Pseudomonadota</taxon>
        <taxon>Gammaproteobacteria</taxon>
        <taxon>Vibrionales</taxon>
        <taxon>Vibrionaceae</taxon>
        <taxon>Vibrio</taxon>
        <taxon>Vibrio oreintalis group</taxon>
    </lineage>
</organism>
<reference evidence="1 4" key="1">
    <citation type="submission" date="2009-10" db="EMBL/GenBank/DDBJ databases">
        <authorList>
            <consortium name="Los Alamos National Laboratory (LANL)"/>
            <consortium name="National Microbial Pathogen Data Resource (NMPDR)"/>
            <person name="Munk A.C."/>
            <person name="Chertkov O."/>
            <person name="Tapia R."/>
            <person name="Green L."/>
            <person name="Rogers Y."/>
            <person name="Detter J.C."/>
            <person name="Bruce D."/>
            <person name="Brettin T.S."/>
            <person name="Colwell R.R."/>
            <person name="Huq A."/>
            <person name="Grim C.J."/>
            <person name="Hasan N.A."/>
            <person name="Bartels D."/>
            <person name="Vonstein V."/>
        </authorList>
    </citation>
    <scope>NUCLEOTIDE SEQUENCE [LARGE SCALE GENOMIC DNA]</scope>
    <source>
        <strain evidence="1 4">CIP 102891</strain>
    </source>
</reference>
<dbReference type="Proteomes" id="UP000002817">
    <property type="component" value="Unassembled WGS sequence"/>
</dbReference>
<evidence type="ECO:0000313" key="4">
    <source>
        <dbReference type="Proteomes" id="UP000003515"/>
    </source>
</evidence>
<proteinExistence type="predicted"/>
<keyword evidence="4" id="KW-1185">Reference proteome</keyword>
<dbReference type="AlphaFoldDB" id="C9QFB4"/>
<evidence type="ECO:0000313" key="3">
    <source>
        <dbReference type="Proteomes" id="UP000002817"/>
    </source>
</evidence>
<protein>
    <submittedName>
        <fullName evidence="2">Uncharacterized protein</fullName>
    </submittedName>
</protein>
<dbReference type="EMBL" id="AFWH01000010">
    <property type="protein sequence ID" value="EGU52986.1"/>
    <property type="molecule type" value="Genomic_DNA"/>
</dbReference>
<accession>C9QFB4</accession>
<reference evidence="2 3" key="3">
    <citation type="journal article" date="2012" name="Int. J. Syst. Evol. Microbiol.">
        <title>Vibrio caribbeanicus sp. nov., isolated from the marine sponge Scleritoderma cyanea.</title>
        <authorList>
            <person name="Hoffmann M."/>
            <person name="Monday S.R."/>
            <person name="Allard M.W."/>
            <person name="Strain E.A."/>
            <person name="Whittaker P."/>
            <person name="Naum M."/>
            <person name="McCarthy P.J."/>
            <person name="Lopez J.V."/>
            <person name="Fischer M."/>
            <person name="Brown E.W."/>
        </authorList>
    </citation>
    <scope>NUCLEOTIDE SEQUENCE [LARGE SCALE GENOMIC DNA]</scope>
    <source>
        <strain evidence="2">CIP 102891</strain>
        <strain evidence="3">CIP 102891 / ATCC 33934</strain>
    </source>
</reference>
<reference evidence="2" key="2">
    <citation type="submission" date="2011-08" db="EMBL/GenBank/DDBJ databases">
        <authorList>
            <person name="Hoffman M."/>
            <person name="Strain E.A."/>
            <person name="Brown E."/>
            <person name="Allard M.W."/>
        </authorList>
    </citation>
    <scope>NUCLEOTIDE SEQUENCE</scope>
    <source>
        <strain evidence="2">CIP 102891</strain>
    </source>
</reference>
<dbReference type="Proteomes" id="UP000003515">
    <property type="component" value="Unassembled WGS sequence"/>
</dbReference>
<dbReference type="eggNOG" id="ENOG5031NVR">
    <property type="taxonomic scope" value="Bacteria"/>
</dbReference>
<dbReference type="RefSeq" id="WP_004412945.1">
    <property type="nucleotide sequence ID" value="NZ_ACZV01000004.1"/>
</dbReference>
<sequence length="57" mass="6791">MDFTEKLRLRGKAEEDLYFAHVDQELIEAIHNNPHWLEEHQTHHPDDEPTLVDTLSE</sequence>